<evidence type="ECO:0000313" key="2">
    <source>
        <dbReference type="Proteomes" id="UP000325081"/>
    </source>
</evidence>
<organism evidence="1 2">
    <name type="scientific">Striga asiatica</name>
    <name type="common">Asiatic witchweed</name>
    <name type="synonym">Buchnera asiatica</name>
    <dbReference type="NCBI Taxonomy" id="4170"/>
    <lineage>
        <taxon>Eukaryota</taxon>
        <taxon>Viridiplantae</taxon>
        <taxon>Streptophyta</taxon>
        <taxon>Embryophyta</taxon>
        <taxon>Tracheophyta</taxon>
        <taxon>Spermatophyta</taxon>
        <taxon>Magnoliopsida</taxon>
        <taxon>eudicotyledons</taxon>
        <taxon>Gunneridae</taxon>
        <taxon>Pentapetalae</taxon>
        <taxon>asterids</taxon>
        <taxon>lamiids</taxon>
        <taxon>Lamiales</taxon>
        <taxon>Orobanchaceae</taxon>
        <taxon>Buchnereae</taxon>
        <taxon>Striga</taxon>
    </lineage>
</organism>
<gene>
    <name evidence="1" type="ORF">STAS_25544</name>
</gene>
<name>A0A5A7QSS6_STRAF</name>
<dbReference type="EMBL" id="BKCP01008292">
    <property type="protein sequence ID" value="GER48383.1"/>
    <property type="molecule type" value="Genomic_DNA"/>
</dbReference>
<reference evidence="2" key="1">
    <citation type="journal article" date="2019" name="Curr. Biol.">
        <title>Genome Sequence of Striga asiatica Provides Insight into the Evolution of Plant Parasitism.</title>
        <authorList>
            <person name="Yoshida S."/>
            <person name="Kim S."/>
            <person name="Wafula E.K."/>
            <person name="Tanskanen J."/>
            <person name="Kim Y.M."/>
            <person name="Honaas L."/>
            <person name="Yang Z."/>
            <person name="Spallek T."/>
            <person name="Conn C.E."/>
            <person name="Ichihashi Y."/>
            <person name="Cheong K."/>
            <person name="Cui S."/>
            <person name="Der J.P."/>
            <person name="Gundlach H."/>
            <person name="Jiao Y."/>
            <person name="Hori C."/>
            <person name="Ishida J.K."/>
            <person name="Kasahara H."/>
            <person name="Kiba T."/>
            <person name="Kim M.S."/>
            <person name="Koo N."/>
            <person name="Laohavisit A."/>
            <person name="Lee Y.H."/>
            <person name="Lumba S."/>
            <person name="McCourt P."/>
            <person name="Mortimer J.C."/>
            <person name="Mutuku J.M."/>
            <person name="Nomura T."/>
            <person name="Sasaki-Sekimoto Y."/>
            <person name="Seto Y."/>
            <person name="Wang Y."/>
            <person name="Wakatake T."/>
            <person name="Sakakibara H."/>
            <person name="Demura T."/>
            <person name="Yamaguchi S."/>
            <person name="Yoneyama K."/>
            <person name="Manabe R.I."/>
            <person name="Nelson D.C."/>
            <person name="Schulman A.H."/>
            <person name="Timko M.P."/>
            <person name="dePamphilis C.W."/>
            <person name="Choi D."/>
            <person name="Shirasu K."/>
        </authorList>
    </citation>
    <scope>NUCLEOTIDE SEQUENCE [LARGE SCALE GENOMIC DNA]</scope>
    <source>
        <strain evidence="2">cv. UVA1</strain>
    </source>
</reference>
<accession>A0A5A7QSS6</accession>
<proteinExistence type="predicted"/>
<comment type="caution">
    <text evidence="1">The sequence shown here is derived from an EMBL/GenBank/DDBJ whole genome shotgun (WGS) entry which is preliminary data.</text>
</comment>
<sequence>MKGMLGCTLLAARTDTHIKPLMEATIWGEVKSGYWKGKSRVRPETCLGYFAASKILEEWRFVERWNEQNLGPAMMVFHDLDTVLRRSKDCTGNLARISTNRSSLSCPTSNESPSTATWGIIINLAAAGSCGGKATSSKTSCATSNEGASASCLPRKRPYYKTIFCCWGTGAQANYLCATRLSSRNRR</sequence>
<evidence type="ECO:0000313" key="1">
    <source>
        <dbReference type="EMBL" id="GER48383.1"/>
    </source>
</evidence>
<keyword evidence="2" id="KW-1185">Reference proteome</keyword>
<protein>
    <submittedName>
        <fullName evidence="1">Disease resistance protein</fullName>
    </submittedName>
</protein>
<dbReference type="AlphaFoldDB" id="A0A5A7QSS6"/>
<dbReference type="Proteomes" id="UP000325081">
    <property type="component" value="Unassembled WGS sequence"/>
</dbReference>